<evidence type="ECO:0000256" key="5">
    <source>
        <dbReference type="ARBA" id="ARBA00023242"/>
    </source>
</evidence>
<dbReference type="PIRSF" id="PIRSF038133">
    <property type="entry name" value="HAT_Nua4_EAF3/MRG15"/>
    <property type="match status" value="1"/>
</dbReference>
<keyword evidence="5" id="KW-0539">Nucleus</keyword>
<protein>
    <recommendedName>
        <fullName evidence="6">Chromo domain-containing protein</fullName>
    </recommendedName>
</protein>
<evidence type="ECO:0000313" key="8">
    <source>
        <dbReference type="Proteomes" id="UP001159405"/>
    </source>
</evidence>
<keyword evidence="8" id="KW-1185">Reference proteome</keyword>
<reference evidence="7 8" key="1">
    <citation type="submission" date="2022-05" db="EMBL/GenBank/DDBJ databases">
        <authorList>
            <consortium name="Genoscope - CEA"/>
            <person name="William W."/>
        </authorList>
    </citation>
    <scope>NUCLEOTIDE SEQUENCE [LARGE SCALE GENOMIC DNA]</scope>
</reference>
<dbReference type="Proteomes" id="UP001159405">
    <property type="component" value="Unassembled WGS sequence"/>
</dbReference>
<dbReference type="EMBL" id="CALNXK010000025">
    <property type="protein sequence ID" value="CAH3113121.1"/>
    <property type="molecule type" value="Genomic_DNA"/>
</dbReference>
<dbReference type="InterPro" id="IPR053820">
    <property type="entry name" value="MSL3_chromo-like"/>
</dbReference>
<dbReference type="PANTHER" id="PTHR10880:SF48">
    <property type="entry name" value="MORTALITY FACTOR 4 LIKE 2"/>
    <property type="match status" value="1"/>
</dbReference>
<organism evidence="7 8">
    <name type="scientific">Porites lobata</name>
    <dbReference type="NCBI Taxonomy" id="104759"/>
    <lineage>
        <taxon>Eukaryota</taxon>
        <taxon>Metazoa</taxon>
        <taxon>Cnidaria</taxon>
        <taxon>Anthozoa</taxon>
        <taxon>Hexacorallia</taxon>
        <taxon>Scleractinia</taxon>
        <taxon>Fungiina</taxon>
        <taxon>Poritidae</taxon>
        <taxon>Porites</taxon>
    </lineage>
</organism>
<evidence type="ECO:0000259" key="6">
    <source>
        <dbReference type="SMART" id="SM00298"/>
    </source>
</evidence>
<accession>A0ABN8NQD4</accession>
<dbReference type="Gene3D" id="2.30.30.140">
    <property type="match status" value="1"/>
</dbReference>
<dbReference type="PROSITE" id="PS51640">
    <property type="entry name" value="MRG"/>
    <property type="match status" value="1"/>
</dbReference>
<dbReference type="Pfam" id="PF05712">
    <property type="entry name" value="MRG"/>
    <property type="match status" value="1"/>
</dbReference>
<dbReference type="InterPro" id="IPR026541">
    <property type="entry name" value="MRG_dom"/>
</dbReference>
<keyword evidence="4" id="KW-0804">Transcription</keyword>
<dbReference type="Pfam" id="PF22732">
    <property type="entry name" value="MSL3_chromo-like"/>
    <property type="match status" value="1"/>
</dbReference>
<proteinExistence type="predicted"/>
<sequence length="315" mass="36585">MPPKLKFGEGERILCYHGPLIYEAKCMKGQLKDKVTKYLIHYNGWNKNWDEWVPENRVLKFNEANLQKQRELREQNLYVFPKFSKESTILTLKSRKKTDKIVQGDSDKANLKRAAEQVVEVSGPSRKKRSRLANTIESDENYISRVEVKITIPDDLKQWLIDDWDLITRQKQLVPIPRKKNIKEILDEYVKSRTANPDNGLKPGVVQEVAGGIQEYFNVMLGTQLLYKFERTQYGDVLAEHSNLPMSHIYGAEHLLRLFVKLGNALSFSSLDEKSVEFVVTHIQDFLDYMSKHADSLFSTDYETATPEYHRRAAT</sequence>
<keyword evidence="3" id="KW-0805">Transcription regulation</keyword>
<evidence type="ECO:0000313" key="7">
    <source>
        <dbReference type="EMBL" id="CAH3113121.1"/>
    </source>
</evidence>
<comment type="subcellular location">
    <subcellularLocation>
        <location evidence="1">Nucleus</location>
    </subcellularLocation>
</comment>
<comment type="caution">
    <text evidence="7">The sequence shown here is derived from an EMBL/GenBank/DDBJ whole genome shotgun (WGS) entry which is preliminary data.</text>
</comment>
<evidence type="ECO:0000256" key="1">
    <source>
        <dbReference type="ARBA" id="ARBA00004123"/>
    </source>
</evidence>
<gene>
    <name evidence="7" type="ORF">PLOB_00021325</name>
</gene>
<dbReference type="CDD" id="cd18983">
    <property type="entry name" value="CBD_MSL3_like"/>
    <property type="match status" value="1"/>
</dbReference>
<dbReference type="Gene3D" id="1.10.274.30">
    <property type="entry name" value="MRG domain"/>
    <property type="match status" value="1"/>
</dbReference>
<dbReference type="InterPro" id="IPR000953">
    <property type="entry name" value="Chromo/chromo_shadow_dom"/>
</dbReference>
<dbReference type="PANTHER" id="PTHR10880">
    <property type="entry name" value="MORTALITY FACTOR 4-LIKE PROTEIN"/>
    <property type="match status" value="1"/>
</dbReference>
<dbReference type="InterPro" id="IPR038217">
    <property type="entry name" value="MRG_C_sf"/>
</dbReference>
<feature type="domain" description="Chromo" evidence="6">
    <location>
        <begin position="6"/>
        <end position="74"/>
    </location>
</feature>
<evidence type="ECO:0000256" key="3">
    <source>
        <dbReference type="ARBA" id="ARBA00023015"/>
    </source>
</evidence>
<keyword evidence="2" id="KW-0156">Chromatin regulator</keyword>
<dbReference type="SUPFAM" id="SSF54160">
    <property type="entry name" value="Chromo domain-like"/>
    <property type="match status" value="1"/>
</dbReference>
<name>A0ABN8NQD4_9CNID</name>
<evidence type="ECO:0000256" key="4">
    <source>
        <dbReference type="ARBA" id="ARBA00023163"/>
    </source>
</evidence>
<dbReference type="InterPro" id="IPR016197">
    <property type="entry name" value="Chromo-like_dom_sf"/>
</dbReference>
<dbReference type="InterPro" id="IPR008676">
    <property type="entry name" value="MRG"/>
</dbReference>
<dbReference type="SMART" id="SM00298">
    <property type="entry name" value="CHROMO"/>
    <property type="match status" value="1"/>
</dbReference>
<evidence type="ECO:0000256" key="2">
    <source>
        <dbReference type="ARBA" id="ARBA00022853"/>
    </source>
</evidence>